<dbReference type="RefSeq" id="WP_109795052.1">
    <property type="nucleotide sequence ID" value="NZ_PHIG01000002.1"/>
</dbReference>
<feature type="domain" description="Thiolase-like protein type 1 additional C-terminal" evidence="4">
    <location>
        <begin position="418"/>
        <end position="503"/>
    </location>
</feature>
<comment type="caution">
    <text evidence="5">The sequence shown here is derived from an EMBL/GenBank/DDBJ whole genome shotgun (WGS) entry which is preliminary data.</text>
</comment>
<protein>
    <submittedName>
        <fullName evidence="5">Acetyl-CoA acetyltransferase</fullName>
    </submittedName>
</protein>
<evidence type="ECO:0000313" key="6">
    <source>
        <dbReference type="Proteomes" id="UP000229498"/>
    </source>
</evidence>
<dbReference type="Gene3D" id="3.40.47.10">
    <property type="match status" value="1"/>
</dbReference>
<sequence length="509" mass="55736">MSDETTPILVGVGQVTDRQRALEELPGPVGLMQWAAEQAFDEAKIDRRRAAELDTVVVIRGFRESTPNSPASLARRLGADRARGWLMPNGGNGPQYLVNRYAEAIARGENRFVLLAGAEARDSVRRLKKAGRPIDWSEPPDTEAGYLIPEPEMQSGYERAHGVFLAAHVYPLFENAYRHRLGRTIDEHQLEMGRLFARFSEVAAETPGAWFPVRRSAEEIATPSDANRFVGWPYTKFMNAMNNVDQSAAILMTSVGHARELGVPEDRFVYLHGCADTNEAMFVTDRPNFHESPAIRTLGRESLSMAGRSIDEIAHFDLYSCFPSAVEIARDELGIPEGDPRPLTVTGGLPYHGGAGNNYVMNAIVTMVQKLRAVPGDFGMVTANGGYLTKHAAGIYSTAPSPSLDGAGWARRDPAEYQAEIDALAHPPVIREAEGDAVIETYTVAYGRTGEPEAGILIGRMGDIDDLSAPRFVANTPADPDLLAAMTREDFVGRRGRVANTGKRNILRF</sequence>
<comment type="similarity">
    <text evidence="1">Belongs to the thiolase-like superfamily. Thiolase family.</text>
</comment>
<evidence type="ECO:0000256" key="3">
    <source>
        <dbReference type="ARBA" id="ARBA00023315"/>
    </source>
</evidence>
<dbReference type="EMBL" id="PHIG01000002">
    <property type="protein sequence ID" value="PJK31726.1"/>
    <property type="molecule type" value="Genomic_DNA"/>
</dbReference>
<organism evidence="5 6">
    <name type="scientific">Minwuia thermotolerans</name>
    <dbReference type="NCBI Taxonomy" id="2056226"/>
    <lineage>
        <taxon>Bacteria</taxon>
        <taxon>Pseudomonadati</taxon>
        <taxon>Pseudomonadota</taxon>
        <taxon>Alphaproteobacteria</taxon>
        <taxon>Minwuiales</taxon>
        <taxon>Minwuiaceae</taxon>
        <taxon>Minwuia</taxon>
    </lineage>
</organism>
<dbReference type="Proteomes" id="UP000229498">
    <property type="component" value="Unassembled WGS sequence"/>
</dbReference>
<evidence type="ECO:0000259" key="4">
    <source>
        <dbReference type="Pfam" id="PF18313"/>
    </source>
</evidence>
<dbReference type="SUPFAM" id="SSF53901">
    <property type="entry name" value="Thiolase-like"/>
    <property type="match status" value="2"/>
</dbReference>
<reference evidence="5 6" key="1">
    <citation type="submission" date="2017-11" db="EMBL/GenBank/DDBJ databases">
        <title>Draft genome sequence of Rhizobiales bacterium SY3-13.</title>
        <authorList>
            <person name="Sun C."/>
        </authorList>
    </citation>
    <scope>NUCLEOTIDE SEQUENCE [LARGE SCALE GENOMIC DNA]</scope>
    <source>
        <strain evidence="5 6">SY3-13</strain>
    </source>
</reference>
<keyword evidence="6" id="KW-1185">Reference proteome</keyword>
<keyword evidence="2 5" id="KW-0808">Transferase</keyword>
<dbReference type="OrthoDB" id="4470569at2"/>
<dbReference type="Pfam" id="PF18313">
    <property type="entry name" value="TLP1_add_C"/>
    <property type="match status" value="1"/>
</dbReference>
<proteinExistence type="inferred from homology"/>
<dbReference type="AlphaFoldDB" id="A0A2M9G7R9"/>
<dbReference type="PANTHER" id="PTHR18919:SF139">
    <property type="entry name" value="THIOLASE-LIKE PROTEIN TYPE 1 ADDITIONAL C-TERMINAL DOMAIN-CONTAINING PROTEIN"/>
    <property type="match status" value="1"/>
</dbReference>
<dbReference type="InterPro" id="IPR016039">
    <property type="entry name" value="Thiolase-like"/>
</dbReference>
<evidence type="ECO:0000313" key="5">
    <source>
        <dbReference type="EMBL" id="PJK31726.1"/>
    </source>
</evidence>
<gene>
    <name evidence="5" type="ORF">CVT23_00080</name>
</gene>
<dbReference type="Gene3D" id="2.40.50.840">
    <property type="match status" value="1"/>
</dbReference>
<evidence type="ECO:0000256" key="1">
    <source>
        <dbReference type="ARBA" id="ARBA00010982"/>
    </source>
</evidence>
<accession>A0A2M9G7R9</accession>
<dbReference type="InterPro" id="IPR040771">
    <property type="entry name" value="TLP1_add_C"/>
</dbReference>
<keyword evidence="3" id="KW-0012">Acyltransferase</keyword>
<name>A0A2M9G7R9_9PROT</name>
<dbReference type="PANTHER" id="PTHR18919">
    <property type="entry name" value="ACETYL-COA C-ACYLTRANSFERASE"/>
    <property type="match status" value="1"/>
</dbReference>
<dbReference type="GO" id="GO:0016746">
    <property type="term" value="F:acyltransferase activity"/>
    <property type="evidence" value="ECO:0007669"/>
    <property type="project" value="UniProtKB-KW"/>
</dbReference>
<evidence type="ECO:0000256" key="2">
    <source>
        <dbReference type="ARBA" id="ARBA00022679"/>
    </source>
</evidence>